<dbReference type="VEuPathDB" id="FungiDB:ASPCADRAFT_208370"/>
<name>A0A1R3RJR7_ASPC5</name>
<feature type="compositionally biased region" description="Basic and acidic residues" evidence="1">
    <location>
        <begin position="1"/>
        <end position="10"/>
    </location>
</feature>
<evidence type="ECO:0000256" key="1">
    <source>
        <dbReference type="SAM" id="MobiDB-lite"/>
    </source>
</evidence>
<dbReference type="EMBL" id="KV907501">
    <property type="protein sequence ID" value="OOF94708.1"/>
    <property type="molecule type" value="Genomic_DNA"/>
</dbReference>
<evidence type="ECO:0000313" key="3">
    <source>
        <dbReference type="Proteomes" id="UP000188318"/>
    </source>
</evidence>
<feature type="region of interest" description="Disordered" evidence="1">
    <location>
        <begin position="1"/>
        <end position="26"/>
    </location>
</feature>
<evidence type="ECO:0000313" key="2">
    <source>
        <dbReference type="EMBL" id="OOF94708.1"/>
    </source>
</evidence>
<gene>
    <name evidence="2" type="ORF">ASPCADRAFT_208370</name>
</gene>
<dbReference type="Proteomes" id="UP000188318">
    <property type="component" value="Unassembled WGS sequence"/>
</dbReference>
<proteinExistence type="predicted"/>
<keyword evidence="3" id="KW-1185">Reference proteome</keyword>
<dbReference type="AlphaFoldDB" id="A0A1R3RJR7"/>
<accession>A0A1R3RJR7</accession>
<reference evidence="3" key="1">
    <citation type="journal article" date="2017" name="Genome Biol.">
        <title>Comparative genomics reveals high biological diversity and specific adaptations in the industrially and medically important fungal genus Aspergillus.</title>
        <authorList>
            <person name="de Vries R.P."/>
            <person name="Riley R."/>
            <person name="Wiebenga A."/>
            <person name="Aguilar-Osorio G."/>
            <person name="Amillis S."/>
            <person name="Uchima C.A."/>
            <person name="Anderluh G."/>
            <person name="Asadollahi M."/>
            <person name="Askin M."/>
            <person name="Barry K."/>
            <person name="Battaglia E."/>
            <person name="Bayram O."/>
            <person name="Benocci T."/>
            <person name="Braus-Stromeyer S.A."/>
            <person name="Caldana C."/>
            <person name="Canovas D."/>
            <person name="Cerqueira G.C."/>
            <person name="Chen F."/>
            <person name="Chen W."/>
            <person name="Choi C."/>
            <person name="Clum A."/>
            <person name="Dos Santos R.A."/>
            <person name="Damasio A.R."/>
            <person name="Diallinas G."/>
            <person name="Emri T."/>
            <person name="Fekete E."/>
            <person name="Flipphi M."/>
            <person name="Freyberg S."/>
            <person name="Gallo A."/>
            <person name="Gournas C."/>
            <person name="Habgood R."/>
            <person name="Hainaut M."/>
            <person name="Harispe M.L."/>
            <person name="Henrissat B."/>
            <person name="Hilden K.S."/>
            <person name="Hope R."/>
            <person name="Hossain A."/>
            <person name="Karabika E."/>
            <person name="Karaffa L."/>
            <person name="Karanyi Z."/>
            <person name="Krasevec N."/>
            <person name="Kuo A."/>
            <person name="Kusch H."/>
            <person name="LaButti K."/>
            <person name="Lagendijk E.L."/>
            <person name="Lapidus A."/>
            <person name="Levasseur A."/>
            <person name="Lindquist E."/>
            <person name="Lipzen A."/>
            <person name="Logrieco A.F."/>
            <person name="MacCabe A."/>
            <person name="Maekelae M.R."/>
            <person name="Malavazi I."/>
            <person name="Melin P."/>
            <person name="Meyer V."/>
            <person name="Mielnichuk N."/>
            <person name="Miskei M."/>
            <person name="Molnar A.P."/>
            <person name="Mule G."/>
            <person name="Ngan C.Y."/>
            <person name="Orejas M."/>
            <person name="Orosz E."/>
            <person name="Ouedraogo J.P."/>
            <person name="Overkamp K.M."/>
            <person name="Park H.-S."/>
            <person name="Perrone G."/>
            <person name="Piumi F."/>
            <person name="Punt P.J."/>
            <person name="Ram A.F."/>
            <person name="Ramon A."/>
            <person name="Rauscher S."/>
            <person name="Record E."/>
            <person name="Riano-Pachon D.M."/>
            <person name="Robert V."/>
            <person name="Roehrig J."/>
            <person name="Ruller R."/>
            <person name="Salamov A."/>
            <person name="Salih N.S."/>
            <person name="Samson R.A."/>
            <person name="Sandor E."/>
            <person name="Sanguinetti M."/>
            <person name="Schuetze T."/>
            <person name="Sepcic K."/>
            <person name="Shelest E."/>
            <person name="Sherlock G."/>
            <person name="Sophianopoulou V."/>
            <person name="Squina F.M."/>
            <person name="Sun H."/>
            <person name="Susca A."/>
            <person name="Todd R.B."/>
            <person name="Tsang A."/>
            <person name="Unkles S.E."/>
            <person name="van de Wiele N."/>
            <person name="van Rossen-Uffink D."/>
            <person name="Oliveira J.V."/>
            <person name="Vesth T.C."/>
            <person name="Visser J."/>
            <person name="Yu J.-H."/>
            <person name="Zhou M."/>
            <person name="Andersen M.R."/>
            <person name="Archer D.B."/>
            <person name="Baker S.E."/>
            <person name="Benoit I."/>
            <person name="Brakhage A.A."/>
            <person name="Braus G.H."/>
            <person name="Fischer R."/>
            <person name="Frisvad J.C."/>
            <person name="Goldman G.H."/>
            <person name="Houbraken J."/>
            <person name="Oakley B."/>
            <person name="Pocsi I."/>
            <person name="Scazzocchio C."/>
            <person name="Seiboth B."/>
            <person name="vanKuyk P.A."/>
            <person name="Wortman J."/>
            <person name="Dyer P.S."/>
            <person name="Grigoriev I.V."/>
        </authorList>
    </citation>
    <scope>NUCLEOTIDE SEQUENCE [LARGE SCALE GENOMIC DNA]</scope>
    <source>
        <strain evidence="3">ITEM 5010</strain>
    </source>
</reference>
<protein>
    <submittedName>
        <fullName evidence="2">Uncharacterized protein</fullName>
    </submittedName>
</protein>
<sequence>MQEASRREAAGSEVHQPANDGSPAFQPKGWGYTVITLLSAAASSSSSSSSSAWRG</sequence>
<organism evidence="2 3">
    <name type="scientific">Aspergillus carbonarius (strain ITEM 5010)</name>
    <dbReference type="NCBI Taxonomy" id="602072"/>
    <lineage>
        <taxon>Eukaryota</taxon>
        <taxon>Fungi</taxon>
        <taxon>Dikarya</taxon>
        <taxon>Ascomycota</taxon>
        <taxon>Pezizomycotina</taxon>
        <taxon>Eurotiomycetes</taxon>
        <taxon>Eurotiomycetidae</taxon>
        <taxon>Eurotiales</taxon>
        <taxon>Aspergillaceae</taxon>
        <taxon>Aspergillus</taxon>
        <taxon>Aspergillus subgen. Circumdati</taxon>
    </lineage>
</organism>